<dbReference type="SUPFAM" id="SSF53335">
    <property type="entry name" value="S-adenosyl-L-methionine-dependent methyltransferases"/>
    <property type="match status" value="1"/>
</dbReference>
<keyword evidence="8" id="KW-1185">Reference proteome</keyword>
<dbReference type="InterPro" id="IPR041698">
    <property type="entry name" value="Methyltransf_25"/>
</dbReference>
<name>A0A9W9EPB2_9EURO</name>
<reference evidence="7" key="2">
    <citation type="journal article" date="2023" name="IMA Fungus">
        <title>Comparative genomic study of the Penicillium genus elucidates a diverse pangenome and 15 lateral gene transfer events.</title>
        <authorList>
            <person name="Petersen C."/>
            <person name="Sorensen T."/>
            <person name="Nielsen M.R."/>
            <person name="Sondergaard T.E."/>
            <person name="Sorensen J.L."/>
            <person name="Fitzpatrick D.A."/>
            <person name="Frisvad J.C."/>
            <person name="Nielsen K.L."/>
        </authorList>
    </citation>
    <scope>NUCLEOTIDE SEQUENCE</scope>
    <source>
        <strain evidence="7">IBT 30761</strain>
    </source>
</reference>
<dbReference type="Gene3D" id="3.40.50.150">
    <property type="entry name" value="Vaccinia Virus protein VP39"/>
    <property type="match status" value="1"/>
</dbReference>
<evidence type="ECO:0000313" key="7">
    <source>
        <dbReference type="EMBL" id="KAJ5085375.1"/>
    </source>
</evidence>
<dbReference type="PANTHER" id="PTHR11006">
    <property type="entry name" value="PROTEIN ARGININE N-METHYLTRANSFERASE"/>
    <property type="match status" value="1"/>
</dbReference>
<evidence type="ECO:0000259" key="5">
    <source>
        <dbReference type="Pfam" id="PF13649"/>
    </source>
</evidence>
<feature type="domain" description="Protein arginine N-methyltransferase" evidence="6">
    <location>
        <begin position="166"/>
        <end position="328"/>
    </location>
</feature>
<keyword evidence="1 4" id="KW-0489">Methyltransferase</keyword>
<dbReference type="CDD" id="cd02440">
    <property type="entry name" value="AdoMet_MTases"/>
    <property type="match status" value="1"/>
</dbReference>
<gene>
    <name evidence="7" type="ORF">N7532_010146</name>
</gene>
<dbReference type="GO" id="GO:0016274">
    <property type="term" value="F:protein-arginine N-methyltransferase activity"/>
    <property type="evidence" value="ECO:0007669"/>
    <property type="project" value="InterPro"/>
</dbReference>
<dbReference type="InterPro" id="IPR055135">
    <property type="entry name" value="PRMT_dom"/>
</dbReference>
<dbReference type="OrthoDB" id="7848332at2759"/>
<dbReference type="Gene3D" id="2.70.160.11">
    <property type="entry name" value="Hnrnp arginine n-methyltransferase1"/>
    <property type="match status" value="1"/>
</dbReference>
<dbReference type="PANTHER" id="PTHR11006:SF53">
    <property type="entry name" value="PROTEIN ARGININE N-METHYLTRANSFERASE 3"/>
    <property type="match status" value="1"/>
</dbReference>
<evidence type="ECO:0000313" key="8">
    <source>
        <dbReference type="Proteomes" id="UP001149074"/>
    </source>
</evidence>
<accession>A0A9W9EPB2</accession>
<dbReference type="InterPro" id="IPR029063">
    <property type="entry name" value="SAM-dependent_MTases_sf"/>
</dbReference>
<evidence type="ECO:0000259" key="6">
    <source>
        <dbReference type="Pfam" id="PF22528"/>
    </source>
</evidence>
<protein>
    <submittedName>
        <fullName evidence="7">Uncharacterized protein</fullName>
    </submittedName>
</protein>
<reference evidence="7" key="1">
    <citation type="submission" date="2022-11" db="EMBL/GenBank/DDBJ databases">
        <authorList>
            <person name="Petersen C."/>
        </authorList>
    </citation>
    <scope>NUCLEOTIDE SEQUENCE</scope>
    <source>
        <strain evidence="7">IBT 30761</strain>
    </source>
</reference>
<dbReference type="PROSITE" id="PS51678">
    <property type="entry name" value="SAM_MT_PRMT"/>
    <property type="match status" value="1"/>
</dbReference>
<evidence type="ECO:0000256" key="1">
    <source>
        <dbReference type="ARBA" id="ARBA00022603"/>
    </source>
</evidence>
<dbReference type="EMBL" id="JAPQKI010000010">
    <property type="protein sequence ID" value="KAJ5085375.1"/>
    <property type="molecule type" value="Genomic_DNA"/>
</dbReference>
<comment type="caution">
    <text evidence="7">The sequence shown here is derived from an EMBL/GenBank/DDBJ whole genome shotgun (WGS) entry which is preliminary data.</text>
</comment>
<dbReference type="GO" id="GO:0032259">
    <property type="term" value="P:methylation"/>
    <property type="evidence" value="ECO:0007669"/>
    <property type="project" value="UniProtKB-KW"/>
</dbReference>
<dbReference type="InterPro" id="IPR025799">
    <property type="entry name" value="Arg_MeTrfase"/>
</dbReference>
<dbReference type="AlphaFoldDB" id="A0A9W9EPB2"/>
<dbReference type="FunFam" id="3.40.50.150:FF:000050">
    <property type="entry name" value="Hnrnp arginine n-methyltransferase"/>
    <property type="match status" value="1"/>
</dbReference>
<proteinExistence type="predicted"/>
<dbReference type="GeneID" id="81361616"/>
<dbReference type="GO" id="GO:0005634">
    <property type="term" value="C:nucleus"/>
    <property type="evidence" value="ECO:0007669"/>
    <property type="project" value="TreeGrafter"/>
</dbReference>
<dbReference type="GO" id="GO:0042054">
    <property type="term" value="F:histone methyltransferase activity"/>
    <property type="evidence" value="ECO:0007669"/>
    <property type="project" value="TreeGrafter"/>
</dbReference>
<dbReference type="RefSeq" id="XP_056470053.1">
    <property type="nucleotide sequence ID" value="XM_056622637.1"/>
</dbReference>
<sequence length="361" mass="41092">MDVETPVTSSSADRMVGMEHSEVRYFTSYDHHGIHEEMLKDDVRTRSYRDSIYNNAHIFKDKVVLDVGCGTGILSMFAAKAGAKHVIGVDMSSIIEKAKEIVAVNGLSDKITLLQGKMEEVQLPFPKVDIIISEWMGYFLLYESMLDTVLYARDTYLSPGGKIFPDKATMYVAGIEDGDYKEDKIGFWDNVWGFDYSPMKETALTEPLVDTVEMKALVTDPCEVISFDLNTVTVADLAFKVPYALTAKRTDYVHALIAWFDIEFSACHKPVYFSTGPHAKYTHWKQTVFYLRDVLTIEEDEKVTGVLENRPNDKNKRDLDINISYKFEVNDPTRYAEGNCFYRMLVLIPDFDDSLPSWNAS</sequence>
<evidence type="ECO:0000256" key="4">
    <source>
        <dbReference type="PROSITE-ProRule" id="PRU01015"/>
    </source>
</evidence>
<keyword evidence="2 4" id="KW-0808">Transferase</keyword>
<keyword evidence="3 4" id="KW-0949">S-adenosyl-L-methionine</keyword>
<dbReference type="Proteomes" id="UP001149074">
    <property type="component" value="Unassembled WGS sequence"/>
</dbReference>
<dbReference type="FunFam" id="2.70.160.11:FF:000001">
    <property type="entry name" value="Blast:Protein arginine N-methyltransferase 1"/>
    <property type="match status" value="1"/>
</dbReference>
<evidence type="ECO:0000256" key="2">
    <source>
        <dbReference type="ARBA" id="ARBA00022679"/>
    </source>
</evidence>
<dbReference type="Pfam" id="PF22528">
    <property type="entry name" value="PRMT_C"/>
    <property type="match status" value="1"/>
</dbReference>
<evidence type="ECO:0000256" key="3">
    <source>
        <dbReference type="ARBA" id="ARBA00022691"/>
    </source>
</evidence>
<dbReference type="Pfam" id="PF13649">
    <property type="entry name" value="Methyltransf_25"/>
    <property type="match status" value="1"/>
</dbReference>
<feature type="domain" description="Methyltransferase" evidence="5">
    <location>
        <begin position="64"/>
        <end position="161"/>
    </location>
</feature>
<organism evidence="7 8">
    <name type="scientific">Penicillium argentinense</name>
    <dbReference type="NCBI Taxonomy" id="1131581"/>
    <lineage>
        <taxon>Eukaryota</taxon>
        <taxon>Fungi</taxon>
        <taxon>Dikarya</taxon>
        <taxon>Ascomycota</taxon>
        <taxon>Pezizomycotina</taxon>
        <taxon>Eurotiomycetes</taxon>
        <taxon>Eurotiomycetidae</taxon>
        <taxon>Eurotiales</taxon>
        <taxon>Aspergillaceae</taxon>
        <taxon>Penicillium</taxon>
    </lineage>
</organism>